<reference evidence="4" key="2">
    <citation type="submission" date="2014-09" db="EMBL/GenBank/DDBJ databases">
        <authorList>
            <person name="Gomez-Valero L."/>
        </authorList>
    </citation>
    <scope>NUCLEOTIDE SEQUENCE [LARGE SCALE GENOMIC DNA]</scope>
    <source>
        <strain evidence="4">ATCC33218</strain>
    </source>
</reference>
<dbReference type="Proteomes" id="UP000182998">
    <property type="component" value="Unassembled WGS sequence"/>
</dbReference>
<feature type="domain" description="PilZ" evidence="1">
    <location>
        <begin position="97"/>
        <end position="175"/>
    </location>
</feature>
<dbReference type="Pfam" id="PF07238">
    <property type="entry name" value="PilZ"/>
    <property type="match status" value="1"/>
</dbReference>
<accession>A0A098GHK6</accession>
<dbReference type="EMBL" id="FMVN01000007">
    <property type="protein sequence ID" value="SCY41561.1"/>
    <property type="molecule type" value="Genomic_DNA"/>
</dbReference>
<evidence type="ECO:0000313" key="3">
    <source>
        <dbReference type="EMBL" id="SCY41561.1"/>
    </source>
</evidence>
<proteinExistence type="predicted"/>
<dbReference type="GO" id="GO:0035438">
    <property type="term" value="F:cyclic-di-GMP binding"/>
    <property type="evidence" value="ECO:0007669"/>
    <property type="project" value="InterPro"/>
</dbReference>
<gene>
    <name evidence="2" type="primary">pilZ</name>
    <name evidence="2" type="ORF">LMI_2180</name>
    <name evidence="3" type="ORF">SAMN02982997_01665</name>
</gene>
<reference evidence="3 5" key="3">
    <citation type="submission" date="2016-10" db="EMBL/GenBank/DDBJ databases">
        <authorList>
            <person name="Varghese N."/>
            <person name="Submissions S."/>
        </authorList>
    </citation>
    <scope>NUCLEOTIDE SEQUENCE [LARGE SCALE GENOMIC DNA]</scope>
    <source>
        <strain evidence="3 5">ATCC 33218</strain>
    </source>
</reference>
<protein>
    <submittedName>
        <fullName evidence="3">PilZ domain-containing protein</fullName>
    </submittedName>
    <submittedName>
        <fullName evidence="2">Type IV pilus assembly PilZ</fullName>
    </submittedName>
</protein>
<dbReference type="EMBL" id="LN614830">
    <property type="protein sequence ID" value="CEG61457.1"/>
    <property type="molecule type" value="Genomic_DNA"/>
</dbReference>
<dbReference type="InterPro" id="IPR009875">
    <property type="entry name" value="PilZ_domain"/>
</dbReference>
<sequence>MPIHERRQHFRIEDQVYFDYRLVEPGELYSDKIITEELLGQSGKRYLETTQYFQSIDYEISKLTQSLAVHEPALAHYLNLINAKIEYLARHLMIGEKIHLRKINLSLGGMAFKTKERVKEKTHMKIIIYTKPKMIPILLNASVVYSQYYNENQYHTAVQFEEMNKEQEQLLSQHIMLAQQSKCRAD</sequence>
<keyword evidence="5" id="KW-1185">Reference proteome</keyword>
<dbReference type="RefSeq" id="WP_045099701.1">
    <property type="nucleotide sequence ID" value="NZ_CP020614.1"/>
</dbReference>
<dbReference type="Proteomes" id="UP000032414">
    <property type="component" value="Chromosome I"/>
</dbReference>
<evidence type="ECO:0000313" key="4">
    <source>
        <dbReference type="Proteomes" id="UP000032414"/>
    </source>
</evidence>
<evidence type="ECO:0000313" key="2">
    <source>
        <dbReference type="EMBL" id="CEG61457.1"/>
    </source>
</evidence>
<dbReference type="OrthoDB" id="5567005at2"/>
<dbReference type="HOGENOM" id="CLU_095677_2_0_6"/>
<reference evidence="2" key="1">
    <citation type="submission" date="2014-09" db="EMBL/GenBank/DDBJ databases">
        <authorList>
            <person name="GOMEZ-VALERO Laura"/>
        </authorList>
    </citation>
    <scope>NUCLEOTIDE SEQUENCE</scope>
    <source>
        <strain evidence="2">ATCC33218</strain>
    </source>
</reference>
<dbReference type="Gene3D" id="2.40.10.220">
    <property type="entry name" value="predicted glycosyltransferase like domains"/>
    <property type="match status" value="1"/>
</dbReference>
<dbReference type="STRING" id="451.B6N58_05200"/>
<evidence type="ECO:0000259" key="1">
    <source>
        <dbReference type="Pfam" id="PF07238"/>
    </source>
</evidence>
<name>A0A098GHK6_LEGMI</name>
<dbReference type="SUPFAM" id="SSF141371">
    <property type="entry name" value="PilZ domain-like"/>
    <property type="match status" value="1"/>
</dbReference>
<evidence type="ECO:0000313" key="5">
    <source>
        <dbReference type="Proteomes" id="UP000182998"/>
    </source>
</evidence>
<dbReference type="AlphaFoldDB" id="A0A098GHK6"/>
<dbReference type="PATRIC" id="fig|451.8.peg.1280"/>
<dbReference type="KEGG" id="tmc:LMI_2180"/>
<organism evidence="2 4">
    <name type="scientific">Legionella micdadei</name>
    <name type="common">Tatlockia micdadei</name>
    <dbReference type="NCBI Taxonomy" id="451"/>
    <lineage>
        <taxon>Bacteria</taxon>
        <taxon>Pseudomonadati</taxon>
        <taxon>Pseudomonadota</taxon>
        <taxon>Gammaproteobacteria</taxon>
        <taxon>Legionellales</taxon>
        <taxon>Legionellaceae</taxon>
        <taxon>Legionella</taxon>
    </lineage>
</organism>